<dbReference type="KEGG" id="pzh:CX676_05875"/>
<dbReference type="AlphaFoldDB" id="A0A2H5EWU0"/>
<dbReference type="GO" id="GO:0005829">
    <property type="term" value="C:cytosol"/>
    <property type="evidence" value="ECO:0007669"/>
    <property type="project" value="TreeGrafter"/>
</dbReference>
<dbReference type="PANTHER" id="PTHR47894">
    <property type="entry name" value="HTH-TYPE TRANSCRIPTIONAL REGULATOR GADX"/>
    <property type="match status" value="1"/>
</dbReference>
<keyword evidence="1" id="KW-0805">Transcription regulation</keyword>
<dbReference type="InterPro" id="IPR032687">
    <property type="entry name" value="AraC-type_N"/>
</dbReference>
<dbReference type="Gene3D" id="1.10.10.60">
    <property type="entry name" value="Homeodomain-like"/>
    <property type="match status" value="1"/>
</dbReference>
<dbReference type="EMBL" id="CP025430">
    <property type="protein sequence ID" value="AUH63743.1"/>
    <property type="molecule type" value="Genomic_DNA"/>
</dbReference>
<gene>
    <name evidence="5" type="ORF">CX676_05875</name>
</gene>
<dbReference type="SUPFAM" id="SSF46689">
    <property type="entry name" value="Homeodomain-like"/>
    <property type="match status" value="1"/>
</dbReference>
<dbReference type="Proteomes" id="UP000234530">
    <property type="component" value="Chromosome"/>
</dbReference>
<evidence type="ECO:0000256" key="1">
    <source>
        <dbReference type="ARBA" id="ARBA00023015"/>
    </source>
</evidence>
<dbReference type="Pfam" id="PF12833">
    <property type="entry name" value="HTH_18"/>
    <property type="match status" value="1"/>
</dbReference>
<keyword evidence="3" id="KW-0804">Transcription</keyword>
<name>A0A2H5EWU0_9RHOB</name>
<evidence type="ECO:0000313" key="5">
    <source>
        <dbReference type="EMBL" id="AUH63743.1"/>
    </source>
</evidence>
<proteinExistence type="predicted"/>
<sequence>MSGSEDLDIVRAGSLVDFQTALRDAGGDFDASIRAFGLNPADMEVPDKFVRYSSVVLAIEAAARKLGVADLGLRISALQSPDSFGPLWLLMKSAPTVRDGILLGIKHASFYVPAQGYRHFRSADGKLECIEMFQRVLDLPAMPQTAENAAGQLHRFVLELSDHATRPAEIHFRHPQVGSDDQYRRHFGIVPQFDSDFDGIAVDPAGFRRRIPDQSPLLRQFIERFLSGVTPEEGHTTVHQVSALLHNLVRANMAELATVAALMGQHPRTLQRRLGAEGARFEDLRDAARKELARQLLAQRHLSLAQIGIMLGYADQPVLTRACRRWFGTTPLRLRRGTVHDTHP</sequence>
<feature type="domain" description="HTH araC/xylS-type" evidence="4">
    <location>
        <begin position="239"/>
        <end position="337"/>
    </location>
</feature>
<protein>
    <submittedName>
        <fullName evidence="5">AraC family transcriptional regulator</fullName>
    </submittedName>
</protein>
<dbReference type="SMART" id="SM00342">
    <property type="entry name" value="HTH_ARAC"/>
    <property type="match status" value="1"/>
</dbReference>
<organism evidence="5 6">
    <name type="scientific">Paracoccus zhejiangensis</name>
    <dbReference type="NCBI Taxonomy" id="1077935"/>
    <lineage>
        <taxon>Bacteria</taxon>
        <taxon>Pseudomonadati</taxon>
        <taxon>Pseudomonadota</taxon>
        <taxon>Alphaproteobacteria</taxon>
        <taxon>Rhodobacterales</taxon>
        <taxon>Paracoccaceae</taxon>
        <taxon>Paracoccus</taxon>
    </lineage>
</organism>
<dbReference type="OrthoDB" id="9805730at2"/>
<dbReference type="GO" id="GO:0000976">
    <property type="term" value="F:transcription cis-regulatory region binding"/>
    <property type="evidence" value="ECO:0007669"/>
    <property type="project" value="TreeGrafter"/>
</dbReference>
<evidence type="ECO:0000259" key="4">
    <source>
        <dbReference type="PROSITE" id="PS01124"/>
    </source>
</evidence>
<keyword evidence="6" id="KW-1185">Reference proteome</keyword>
<dbReference type="Pfam" id="PF12625">
    <property type="entry name" value="Arabinose_bd"/>
    <property type="match status" value="1"/>
</dbReference>
<accession>A0A2H5EWU0</accession>
<dbReference type="PROSITE" id="PS01124">
    <property type="entry name" value="HTH_ARAC_FAMILY_2"/>
    <property type="match status" value="1"/>
</dbReference>
<evidence type="ECO:0000313" key="6">
    <source>
        <dbReference type="Proteomes" id="UP000234530"/>
    </source>
</evidence>
<dbReference type="PANTHER" id="PTHR47894:SF4">
    <property type="entry name" value="HTH-TYPE TRANSCRIPTIONAL REGULATOR GADX"/>
    <property type="match status" value="1"/>
</dbReference>
<reference evidence="5 6" key="1">
    <citation type="journal article" date="2013" name="Antonie Van Leeuwenhoek">
        <title>Paracoccus zhejiangensis sp. nov., isolated from activated sludge in wastewater-treatment system.</title>
        <authorList>
            <person name="Wu Z.G."/>
            <person name="Zhang D.F."/>
            <person name="Liu Y.L."/>
            <person name="Wang F."/>
            <person name="Jiang X."/>
            <person name="Li C."/>
            <person name="Li S.P."/>
            <person name="Hong Q."/>
            <person name="Li W.J."/>
        </authorList>
    </citation>
    <scope>NUCLEOTIDE SEQUENCE [LARGE SCALE GENOMIC DNA]</scope>
    <source>
        <strain evidence="5 6">J6</strain>
    </source>
</reference>
<dbReference type="InterPro" id="IPR009057">
    <property type="entry name" value="Homeodomain-like_sf"/>
</dbReference>
<keyword evidence="2" id="KW-0238">DNA-binding</keyword>
<evidence type="ECO:0000256" key="3">
    <source>
        <dbReference type="ARBA" id="ARBA00023163"/>
    </source>
</evidence>
<evidence type="ECO:0000256" key="2">
    <source>
        <dbReference type="ARBA" id="ARBA00023125"/>
    </source>
</evidence>
<dbReference type="InterPro" id="IPR018060">
    <property type="entry name" value="HTH_AraC"/>
</dbReference>
<dbReference type="GO" id="GO:0003700">
    <property type="term" value="F:DNA-binding transcription factor activity"/>
    <property type="evidence" value="ECO:0007669"/>
    <property type="project" value="InterPro"/>
</dbReference>